<dbReference type="Gene3D" id="3.30.465.10">
    <property type="match status" value="1"/>
</dbReference>
<keyword evidence="6" id="KW-0809">Transit peptide</keyword>
<dbReference type="Gene3D" id="3.30.43.10">
    <property type="entry name" value="Uridine Diphospho-n-acetylenolpyruvylglucosamine Reductase, domain 2"/>
    <property type="match status" value="1"/>
</dbReference>
<organism evidence="13 14">
    <name type="scientific">Vibrio marisflavi CECT 7928</name>
    <dbReference type="NCBI Taxonomy" id="634439"/>
    <lineage>
        <taxon>Bacteria</taxon>
        <taxon>Pseudomonadati</taxon>
        <taxon>Pseudomonadota</taxon>
        <taxon>Gammaproteobacteria</taxon>
        <taxon>Vibrionales</taxon>
        <taxon>Vibrionaceae</taxon>
        <taxon>Vibrio</taxon>
    </lineage>
</organism>
<dbReference type="InterPro" id="IPR006094">
    <property type="entry name" value="Oxid_FAD_bind_N"/>
</dbReference>
<dbReference type="SUPFAM" id="SSF46548">
    <property type="entry name" value="alpha-helical ferredoxin"/>
    <property type="match status" value="1"/>
</dbReference>
<dbReference type="InterPro" id="IPR016166">
    <property type="entry name" value="FAD-bd_PCMH"/>
</dbReference>
<evidence type="ECO:0000259" key="11">
    <source>
        <dbReference type="PROSITE" id="PS51379"/>
    </source>
</evidence>
<reference evidence="13" key="1">
    <citation type="submission" date="2021-11" db="EMBL/GenBank/DDBJ databases">
        <authorList>
            <person name="Rodrigo-Torres L."/>
            <person name="Arahal R. D."/>
            <person name="Lucena T."/>
        </authorList>
    </citation>
    <scope>NUCLEOTIDE SEQUENCE</scope>
    <source>
        <strain evidence="13">CECT 7928</strain>
    </source>
</reference>
<dbReference type="InterPro" id="IPR016164">
    <property type="entry name" value="FAD-linked_Oxase-like_C"/>
</dbReference>
<dbReference type="PANTHER" id="PTHR11748:SF111">
    <property type="entry name" value="D-LACTATE DEHYDROGENASE, MITOCHONDRIAL-RELATED"/>
    <property type="match status" value="1"/>
</dbReference>
<dbReference type="InterPro" id="IPR016171">
    <property type="entry name" value="Vanillyl_alc_oxidase_C-sub2"/>
</dbReference>
<evidence type="ECO:0000256" key="8">
    <source>
        <dbReference type="ARBA" id="ARBA00023004"/>
    </source>
</evidence>
<sequence>MSKFNNNQYAALYENLLTQLDSSQIFTQEEHRLAYGTDASFYRLIPELVLRLSSLEEVIFSIRLCRKHLIPYTFRAAGTSLSGQAISDSVLITLDDNWRNYKIYEDGNKISLQPGVIGADANKYLTPYQRKIGPDPASINTCKIGGIAANNASGMCCGTAHNTYKTIDSIKVVFNDGTLLDTSDPKSISDFHVARPDIIEAISQLHQETTNNTELTQKIHHKYRLKNTTGYSLNALVDFQDPIEIIEHLMIGSEGTLGFIAEITYNTVEELPNKATALLVFDNIEQASNAVSAIANSPVASVELMDGRSLASIADKKGMPTFIKTLNNEASAILIESQAKDQNQLEQQIQAIMSTLEPFAILESVPFTSDTNTVSTLWSIRKGLFPAVGAVRETGTTVIIEDVAFPVKHLANGIRELQALFDKYHYNEAIIFGHALEGNLHFVFTQGFDQQTEIDRYSQFMDEVAQLVATKYQGSLKAEHGTGRNMSPYVELEWGKDGYQLMQKIKGIFDPEGLLNPGVIINDNDKAHIENLKPMPAADPIVDKCIECGFCEPVCPSKSLTLTPRQRIVLYRELQSRKANSTPGYKNLYKSFEYQGLDTCAATGLCADRCPVGINTGELVKKLRTEKYQRYSSIAKWTANHTQLTGSVAKFALSSNSMMQRLVGDNAADTLVNGIRKVTRGNSPHWIAEYPQANRHNYQREALEAKASTNVVVYIPSCVSRNMGQPISADDQRSLTQVTISVLHKAGYTVIIPDDINEQCCGMPYESKGMNDIAKSKFAQLEQVLWKESKQGEYPVLMDTSPCIKRSVENLQHSIDIFEPSQFVAAHLLDKLKLKPIDEPVMLHVTCSSQRMGLSNSLIQLAEKCAKKVIVPEHVYCCGWAGDKGFTTPELNNTAVKSLRGQVPDGCTKGYSNSRTCEIGLSHHSGITYQSILYLVDQASSV</sequence>
<evidence type="ECO:0000256" key="2">
    <source>
        <dbReference type="ARBA" id="ARBA00008000"/>
    </source>
</evidence>
<keyword evidence="4" id="KW-0479">Metal-binding</keyword>
<protein>
    <recommendedName>
        <fullName evidence="10">D-lactate dehydrogenase (cytochrome)</fullName>
        <ecNumber evidence="10">1.1.2.4</ecNumber>
    </recommendedName>
</protein>
<keyword evidence="8" id="KW-0408">Iron</keyword>
<comment type="caution">
    <text evidence="13">The sequence shown here is derived from an EMBL/GenBank/DDBJ whole genome shotgun (WGS) entry which is preliminary data.</text>
</comment>
<feature type="domain" description="4Fe-4S ferredoxin-type" evidence="11">
    <location>
        <begin position="534"/>
        <end position="565"/>
    </location>
</feature>
<dbReference type="InterPro" id="IPR004017">
    <property type="entry name" value="Cys_rich_dom"/>
</dbReference>
<comment type="similarity">
    <text evidence="2">Belongs to the FAD-binding oxidoreductase/transferase type 4 family.</text>
</comment>
<dbReference type="SUPFAM" id="SSF56176">
    <property type="entry name" value="FAD-binding/transporter-associated domain-like"/>
    <property type="match status" value="1"/>
</dbReference>
<evidence type="ECO:0000256" key="1">
    <source>
        <dbReference type="ARBA" id="ARBA00001974"/>
    </source>
</evidence>
<comment type="cofactor">
    <cofactor evidence="1">
        <name>FAD</name>
        <dbReference type="ChEBI" id="CHEBI:57692"/>
    </cofactor>
</comment>
<dbReference type="InterPro" id="IPR009051">
    <property type="entry name" value="Helical_ferredxn"/>
</dbReference>
<dbReference type="RefSeq" id="WP_237359842.1">
    <property type="nucleotide sequence ID" value="NZ_CAKLDM010000001.1"/>
</dbReference>
<dbReference type="Pfam" id="PF02913">
    <property type="entry name" value="FAD-oxidase_C"/>
    <property type="match status" value="1"/>
</dbReference>
<dbReference type="InterPro" id="IPR016169">
    <property type="entry name" value="FAD-bd_PCMH_sub2"/>
</dbReference>
<dbReference type="InterPro" id="IPR016167">
    <property type="entry name" value="FAD-bd_PCMH_sub1"/>
</dbReference>
<dbReference type="Gene3D" id="1.10.45.10">
    <property type="entry name" value="Vanillyl-alcohol Oxidase, Chain A, domain 4"/>
    <property type="match status" value="1"/>
</dbReference>
<dbReference type="InterPro" id="IPR004113">
    <property type="entry name" value="FAD-bd_oxidored_4_C"/>
</dbReference>
<evidence type="ECO:0000256" key="9">
    <source>
        <dbReference type="ARBA" id="ARBA00023014"/>
    </source>
</evidence>
<dbReference type="PROSITE" id="PS00198">
    <property type="entry name" value="4FE4S_FER_1"/>
    <property type="match status" value="1"/>
</dbReference>
<evidence type="ECO:0000256" key="7">
    <source>
        <dbReference type="ARBA" id="ARBA00023002"/>
    </source>
</evidence>
<accession>A0ABN8E144</accession>
<evidence type="ECO:0000313" key="13">
    <source>
        <dbReference type="EMBL" id="CAH0536465.1"/>
    </source>
</evidence>
<evidence type="ECO:0000256" key="4">
    <source>
        <dbReference type="ARBA" id="ARBA00022723"/>
    </source>
</evidence>
<keyword evidence="3" id="KW-0285">Flavoprotein</keyword>
<dbReference type="InterPro" id="IPR036318">
    <property type="entry name" value="FAD-bd_PCMH-like_sf"/>
</dbReference>
<evidence type="ECO:0000256" key="3">
    <source>
        <dbReference type="ARBA" id="ARBA00022630"/>
    </source>
</evidence>
<dbReference type="Pfam" id="PF13183">
    <property type="entry name" value="Fer4_8"/>
    <property type="match status" value="1"/>
</dbReference>
<proteinExistence type="inferred from homology"/>
<dbReference type="EMBL" id="CAKLDM010000001">
    <property type="protein sequence ID" value="CAH0536465.1"/>
    <property type="molecule type" value="Genomic_DNA"/>
</dbReference>
<gene>
    <name evidence="13" type="ORF">VMF7928_00436</name>
</gene>
<evidence type="ECO:0000256" key="6">
    <source>
        <dbReference type="ARBA" id="ARBA00022946"/>
    </source>
</evidence>
<dbReference type="Gene3D" id="3.30.70.2740">
    <property type="match status" value="1"/>
</dbReference>
<dbReference type="InterPro" id="IPR017900">
    <property type="entry name" value="4Fe4S_Fe_S_CS"/>
</dbReference>
<keyword evidence="5" id="KW-0274">FAD</keyword>
<name>A0ABN8E144_9VIBR</name>
<dbReference type="InterPro" id="IPR017896">
    <property type="entry name" value="4Fe4S_Fe-S-bd"/>
</dbReference>
<feature type="domain" description="FAD-binding PCMH-type" evidence="12">
    <location>
        <begin position="42"/>
        <end position="270"/>
    </location>
</feature>
<dbReference type="Pfam" id="PF02754">
    <property type="entry name" value="CCG"/>
    <property type="match status" value="1"/>
</dbReference>
<dbReference type="PROSITE" id="PS51387">
    <property type="entry name" value="FAD_PCMH"/>
    <property type="match status" value="1"/>
</dbReference>
<evidence type="ECO:0000259" key="12">
    <source>
        <dbReference type="PROSITE" id="PS51387"/>
    </source>
</evidence>
<evidence type="ECO:0000256" key="10">
    <source>
        <dbReference type="ARBA" id="ARBA00038897"/>
    </source>
</evidence>
<dbReference type="PROSITE" id="PS51379">
    <property type="entry name" value="4FE4S_FER_2"/>
    <property type="match status" value="1"/>
</dbReference>
<dbReference type="Pfam" id="PF01565">
    <property type="entry name" value="FAD_binding_4"/>
    <property type="match status" value="1"/>
</dbReference>
<dbReference type="Gene3D" id="1.10.1060.10">
    <property type="entry name" value="Alpha-helical ferredoxin"/>
    <property type="match status" value="1"/>
</dbReference>
<dbReference type="PANTHER" id="PTHR11748">
    <property type="entry name" value="D-LACTATE DEHYDROGENASE"/>
    <property type="match status" value="1"/>
</dbReference>
<keyword evidence="7" id="KW-0560">Oxidoreductase</keyword>
<dbReference type="SUPFAM" id="SSF55103">
    <property type="entry name" value="FAD-linked oxidases, C-terminal domain"/>
    <property type="match status" value="1"/>
</dbReference>
<dbReference type="Gene3D" id="3.30.70.2190">
    <property type="match status" value="1"/>
</dbReference>
<evidence type="ECO:0000313" key="14">
    <source>
        <dbReference type="Proteomes" id="UP000838748"/>
    </source>
</evidence>
<evidence type="ECO:0000256" key="5">
    <source>
        <dbReference type="ARBA" id="ARBA00022827"/>
    </source>
</evidence>
<dbReference type="Proteomes" id="UP000838748">
    <property type="component" value="Unassembled WGS sequence"/>
</dbReference>
<dbReference type="EC" id="1.1.2.4" evidence="10"/>
<keyword evidence="9" id="KW-0411">Iron-sulfur</keyword>
<keyword evidence="14" id="KW-1185">Reference proteome</keyword>